<keyword evidence="1" id="KW-0482">Metalloprotease</keyword>
<dbReference type="EMBL" id="JBHRZG010000006">
    <property type="protein sequence ID" value="MFC3832236.1"/>
    <property type="molecule type" value="Genomic_DNA"/>
</dbReference>
<dbReference type="GO" id="GO:0004180">
    <property type="term" value="F:carboxypeptidase activity"/>
    <property type="evidence" value="ECO:0007669"/>
    <property type="project" value="UniProtKB-KW"/>
</dbReference>
<evidence type="ECO:0000313" key="2">
    <source>
        <dbReference type="EMBL" id="MFC3832236.1"/>
    </source>
</evidence>
<name>A0ABV7Z471_9DEIO</name>
<evidence type="ECO:0000256" key="1">
    <source>
        <dbReference type="PIRNR" id="PIRNR006615"/>
    </source>
</evidence>
<sequence length="504" mass="55684">MTSHTPETTWNALTLHWQQLADLGGIGSLLGWDQSTFLPVGAAGGRARQQALLAGIVHERATDAAYGRLLDDAQAHTDWTSVQARTLALARRQFEEATRLPGTFVQEFTQHVGESYSAWVEARPANDFTRMVPYLERTLELSLQAASYFPEFASPMDYFIDQSDEGMTAEVVDRVFDDLRAALVPLVEAVAQAPEPRTDFLHRFYAPDVQLRVGGRIAADFGYDLTRGRQDLTAHPFMTRLGGQDVRITTRVREHDLTEALYSTLHETGHALYEQGVAPELLGTPLGGGVSSGVHESQSRLWENLVGRSRAFWAAYFPAFRDAFPEQLSDVTEDEMYRAVNVARRSLIRTDADELTYNLHVITRYGLERELLAGRLAVRDLAQAWHAAYETTLGLRAPSDVDGVLQDVHWYGGGIGGAFQGYTLGNVLSAQFHAAAQRALPGLEAQVARGAFSELHGWLRDHVYAPGSTYTPAELVQRVTGEPLTVGPYVAYLRGKYTALYGVG</sequence>
<dbReference type="PIRSF" id="PIRSF006615">
    <property type="entry name" value="Zn_crbxpep_Taq"/>
    <property type="match status" value="1"/>
</dbReference>
<dbReference type="CDD" id="cd06460">
    <property type="entry name" value="M32_Taq"/>
    <property type="match status" value="1"/>
</dbReference>
<dbReference type="PRINTS" id="PR00998">
    <property type="entry name" value="CRBOXYPTASET"/>
</dbReference>
<comment type="similarity">
    <text evidence="1">Belongs to the peptidase M32 family.</text>
</comment>
<dbReference type="PROSITE" id="PS52034">
    <property type="entry name" value="PEPTIDASE_M32"/>
    <property type="match status" value="1"/>
</dbReference>
<dbReference type="InterPro" id="IPR001333">
    <property type="entry name" value="Peptidase_M32_Taq"/>
</dbReference>
<dbReference type="SUPFAM" id="SSF55486">
    <property type="entry name" value="Metalloproteases ('zincins'), catalytic domain"/>
    <property type="match status" value="1"/>
</dbReference>
<protein>
    <recommendedName>
        <fullName evidence="1">Metal-dependent carboxypeptidase</fullName>
        <ecNumber evidence="1">3.4.17.19</ecNumber>
    </recommendedName>
</protein>
<dbReference type="PANTHER" id="PTHR34217:SF1">
    <property type="entry name" value="CARBOXYPEPTIDASE 1"/>
    <property type="match status" value="1"/>
</dbReference>
<comment type="catalytic activity">
    <reaction evidence="1">
        <text>Release of a C-terminal amino acid with broad specificity, except for -Pro.</text>
        <dbReference type="EC" id="3.4.17.19"/>
    </reaction>
</comment>
<comment type="function">
    <text evidence="1">Broad specificity carboxypetidase that releases amino acids sequentially from the C-terminus, including neutral, aromatic, polar and basic residues.</text>
</comment>
<keyword evidence="1 2" id="KW-0121">Carboxypeptidase</keyword>
<dbReference type="Proteomes" id="UP001595803">
    <property type="component" value="Unassembled WGS sequence"/>
</dbReference>
<dbReference type="RefSeq" id="WP_322474322.1">
    <property type="nucleotide sequence ID" value="NZ_JBHRZG010000006.1"/>
</dbReference>
<gene>
    <name evidence="2" type="ORF">ACFOSB_05145</name>
</gene>
<reference evidence="3" key="1">
    <citation type="journal article" date="2019" name="Int. J. Syst. Evol. Microbiol.">
        <title>The Global Catalogue of Microorganisms (GCM) 10K type strain sequencing project: providing services to taxonomists for standard genome sequencing and annotation.</title>
        <authorList>
            <consortium name="The Broad Institute Genomics Platform"/>
            <consortium name="The Broad Institute Genome Sequencing Center for Infectious Disease"/>
            <person name="Wu L."/>
            <person name="Ma J."/>
        </authorList>
    </citation>
    <scope>NUCLEOTIDE SEQUENCE [LARGE SCALE GENOMIC DNA]</scope>
    <source>
        <strain evidence="3">CCTCC AB 2017081</strain>
    </source>
</reference>
<dbReference type="Pfam" id="PF02074">
    <property type="entry name" value="Peptidase_M32"/>
    <property type="match status" value="1"/>
</dbReference>
<evidence type="ECO:0000313" key="3">
    <source>
        <dbReference type="Proteomes" id="UP001595803"/>
    </source>
</evidence>
<comment type="caution">
    <text evidence="2">The sequence shown here is derived from an EMBL/GenBank/DDBJ whole genome shotgun (WGS) entry which is preliminary data.</text>
</comment>
<dbReference type="EC" id="3.4.17.19" evidence="1"/>
<dbReference type="Gene3D" id="1.10.1370.30">
    <property type="match status" value="1"/>
</dbReference>
<dbReference type="PANTHER" id="PTHR34217">
    <property type="entry name" value="METAL-DEPENDENT CARBOXYPEPTIDASE"/>
    <property type="match status" value="1"/>
</dbReference>
<keyword evidence="3" id="KW-1185">Reference proteome</keyword>
<keyword evidence="1" id="KW-0479">Metal-binding</keyword>
<organism evidence="2 3">
    <name type="scientific">Deinococcus rufus</name>
    <dbReference type="NCBI Taxonomy" id="2136097"/>
    <lineage>
        <taxon>Bacteria</taxon>
        <taxon>Thermotogati</taxon>
        <taxon>Deinococcota</taxon>
        <taxon>Deinococci</taxon>
        <taxon>Deinococcales</taxon>
        <taxon>Deinococcaceae</taxon>
        <taxon>Deinococcus</taxon>
    </lineage>
</organism>
<keyword evidence="1" id="KW-0645">Protease</keyword>
<proteinExistence type="inferred from homology"/>
<accession>A0ABV7Z471</accession>
<keyword evidence="1 2" id="KW-0378">Hydrolase</keyword>